<organism evidence="2 3">
    <name type="scientific">Brucella grignonensis</name>
    <dbReference type="NCBI Taxonomy" id="94627"/>
    <lineage>
        <taxon>Bacteria</taxon>
        <taxon>Pseudomonadati</taxon>
        <taxon>Pseudomonadota</taxon>
        <taxon>Alphaproteobacteria</taxon>
        <taxon>Hyphomicrobiales</taxon>
        <taxon>Brucellaceae</taxon>
        <taxon>Brucella/Ochrobactrum group</taxon>
        <taxon>Brucella</taxon>
    </lineage>
</organism>
<dbReference type="Proteomes" id="UP000216478">
    <property type="component" value="Unassembled WGS sequence"/>
</dbReference>
<evidence type="ECO:0000256" key="1">
    <source>
        <dbReference type="SAM" id="MobiDB-lite"/>
    </source>
</evidence>
<dbReference type="RefSeq" id="WP_094539734.1">
    <property type="nucleotide sequence ID" value="NZ_JBHEER010000002.1"/>
</dbReference>
<gene>
    <name evidence="2" type="ORF">CEV33_0225</name>
</gene>
<evidence type="ECO:0000313" key="3">
    <source>
        <dbReference type="Proteomes" id="UP000216478"/>
    </source>
</evidence>
<sequence>MDIVETRVSSLGGFATYMVEFVTESEERITVKVENDTEAELSRDAVIRKAILKLGEALNVACIECGIEPASLLTVPSARRAGDKSELERQLDEGLEDTFPASDPVSVTSSTIAGFAGPRH</sequence>
<evidence type="ECO:0000313" key="2">
    <source>
        <dbReference type="EMBL" id="OYR15712.1"/>
    </source>
</evidence>
<accession>A0A256FLI5</accession>
<reference evidence="2 3" key="1">
    <citation type="submission" date="2017-07" db="EMBL/GenBank/DDBJ databases">
        <title>Phylogenetic study on the rhizospheric bacterium Ochrobactrum sp. A44.</title>
        <authorList>
            <person name="Krzyzanowska D.M."/>
            <person name="Ossowicki A."/>
            <person name="Rajewska M."/>
            <person name="Maciag T."/>
            <person name="Kaczynski Z."/>
            <person name="Czerwicka M."/>
            <person name="Jafra S."/>
        </authorList>
    </citation>
    <scope>NUCLEOTIDE SEQUENCE [LARGE SCALE GENOMIC DNA]</scope>
    <source>
        <strain evidence="2 3">OgA9a</strain>
    </source>
</reference>
<keyword evidence="3" id="KW-1185">Reference proteome</keyword>
<name>A0A256FLI5_9HYPH</name>
<protein>
    <submittedName>
        <fullName evidence="2">Uncharacterized protein</fullName>
    </submittedName>
</protein>
<feature type="compositionally biased region" description="Basic and acidic residues" evidence="1">
    <location>
        <begin position="80"/>
        <end position="92"/>
    </location>
</feature>
<dbReference type="AlphaFoldDB" id="A0A256FLI5"/>
<proteinExistence type="predicted"/>
<dbReference type="EMBL" id="NNRL01000154">
    <property type="protein sequence ID" value="OYR15712.1"/>
    <property type="molecule type" value="Genomic_DNA"/>
</dbReference>
<comment type="caution">
    <text evidence="2">The sequence shown here is derived from an EMBL/GenBank/DDBJ whole genome shotgun (WGS) entry which is preliminary data.</text>
</comment>
<feature type="region of interest" description="Disordered" evidence="1">
    <location>
        <begin position="78"/>
        <end position="120"/>
    </location>
</feature>
<dbReference type="OrthoDB" id="8101404at2"/>